<organism evidence="6 7">
    <name type="scientific">Paramuricea clavata</name>
    <name type="common">Red gorgonian</name>
    <name type="synonym">Violescent sea-whip</name>
    <dbReference type="NCBI Taxonomy" id="317549"/>
    <lineage>
        <taxon>Eukaryota</taxon>
        <taxon>Metazoa</taxon>
        <taxon>Cnidaria</taxon>
        <taxon>Anthozoa</taxon>
        <taxon>Octocorallia</taxon>
        <taxon>Malacalcyonacea</taxon>
        <taxon>Plexauridae</taxon>
        <taxon>Paramuricea</taxon>
    </lineage>
</organism>
<keyword evidence="3" id="KW-0677">Repeat</keyword>
<dbReference type="Pfam" id="PF01422">
    <property type="entry name" value="zf-NF-X1"/>
    <property type="match status" value="9"/>
</dbReference>
<dbReference type="InterPro" id="IPR034078">
    <property type="entry name" value="NFX1_fam"/>
</dbReference>
<evidence type="ECO:0000256" key="4">
    <source>
        <dbReference type="ARBA" id="ARBA00022771"/>
    </source>
</evidence>
<accession>A0A7D9HSX8</accession>
<name>A0A7D9HSX8_PARCT</name>
<dbReference type="InterPro" id="IPR000967">
    <property type="entry name" value="Znf_NFX1"/>
</dbReference>
<dbReference type="GO" id="GO:0000981">
    <property type="term" value="F:DNA-binding transcription factor activity, RNA polymerase II-specific"/>
    <property type="evidence" value="ECO:0007669"/>
    <property type="project" value="TreeGrafter"/>
</dbReference>
<evidence type="ECO:0000313" key="7">
    <source>
        <dbReference type="Proteomes" id="UP001152795"/>
    </source>
</evidence>
<proteinExistence type="inferred from homology"/>
<evidence type="ECO:0000313" key="6">
    <source>
        <dbReference type="EMBL" id="CAB3990084.1"/>
    </source>
</evidence>
<comment type="caution">
    <text evidence="6">The sequence shown here is derived from an EMBL/GenBank/DDBJ whole genome shotgun (WGS) entry which is preliminary data.</text>
</comment>
<reference evidence="6" key="1">
    <citation type="submission" date="2020-04" db="EMBL/GenBank/DDBJ databases">
        <authorList>
            <person name="Alioto T."/>
            <person name="Alioto T."/>
            <person name="Gomez Garrido J."/>
        </authorList>
    </citation>
    <scope>NUCLEOTIDE SEQUENCE</scope>
    <source>
        <strain evidence="6">A484AB</strain>
    </source>
</reference>
<dbReference type="GO" id="GO:0008270">
    <property type="term" value="F:zinc ion binding"/>
    <property type="evidence" value="ECO:0007669"/>
    <property type="project" value="UniProtKB-KW"/>
</dbReference>
<dbReference type="PANTHER" id="PTHR12360">
    <property type="entry name" value="NUCLEAR TRANSCRIPTION FACTOR, X-BOX BINDING 1 NFX1"/>
    <property type="match status" value="1"/>
</dbReference>
<dbReference type="PANTHER" id="PTHR12360:SF1">
    <property type="entry name" value="NF-X1-TYPE ZINC FINGER PROTEIN NFXL1"/>
    <property type="match status" value="1"/>
</dbReference>
<keyword evidence="7" id="KW-1185">Reference proteome</keyword>
<evidence type="ECO:0000256" key="3">
    <source>
        <dbReference type="ARBA" id="ARBA00022737"/>
    </source>
</evidence>
<dbReference type="OrthoDB" id="536399at2759"/>
<evidence type="ECO:0000256" key="5">
    <source>
        <dbReference type="ARBA" id="ARBA00022833"/>
    </source>
</evidence>
<gene>
    <name evidence="6" type="ORF">PACLA_8A022424</name>
</gene>
<evidence type="ECO:0000256" key="1">
    <source>
        <dbReference type="ARBA" id="ARBA00007269"/>
    </source>
</evidence>
<dbReference type="AlphaFoldDB" id="A0A7D9HSX8"/>
<dbReference type="SMART" id="SM00438">
    <property type="entry name" value="ZnF_NFX"/>
    <property type="match status" value="9"/>
</dbReference>
<evidence type="ECO:0000256" key="2">
    <source>
        <dbReference type="ARBA" id="ARBA00022723"/>
    </source>
</evidence>
<dbReference type="Proteomes" id="UP001152795">
    <property type="component" value="Unassembled WGS sequence"/>
</dbReference>
<keyword evidence="5" id="KW-0862">Zinc</keyword>
<dbReference type="GO" id="GO:0000977">
    <property type="term" value="F:RNA polymerase II transcription regulatory region sequence-specific DNA binding"/>
    <property type="evidence" value="ECO:0007669"/>
    <property type="project" value="TreeGrafter"/>
</dbReference>
<dbReference type="CDD" id="cd06008">
    <property type="entry name" value="NF-X1-zinc-finger"/>
    <property type="match status" value="3"/>
</dbReference>
<dbReference type="EMBL" id="CACRXK020001598">
    <property type="protein sequence ID" value="CAB3990084.1"/>
    <property type="molecule type" value="Genomic_DNA"/>
</dbReference>
<keyword evidence="2" id="KW-0479">Metal-binding</keyword>
<keyword evidence="4" id="KW-0863">Zinc-finger</keyword>
<sequence length="674" mass="76011">MWFCPKCRCEYKQTERPKEYICFCGETVNPKFDPWSIPHSCGKVCARQLTPKCGHSCLLLCHPGPCPPCPKMVQARCHCGSQPPTSRRCCAKEWSCGPCPLCPERSTQSCICGRNRSIRPCAEPQWLCTEVCGKLLECSNHSCSDICHRGKCPPCPKSGKRTCPCGKTTLDLPCTEDVPPCGDTCELLLSCGHHNCTRRCHSGPCETCRQMVNKICRCGKREKSIQCSQEFICDIKCPKLKNCQRHQCRRKCCHGQCPPCEQICGRQLSCKNHKCPSVCHRGLCYPCPLTKDVSCNCGSTTLTVPCGRERVTKPPKCSQVCKTPSNCHHLIRKSHRCHFGPCPPCKQICGYKLASCDHSCRMACHDNKTISRAESRPLTSPWTTNHEEKQSIPIRCGPCSVPVMRTCLGEHETISMPCFKDGEFSCGRPCGRLLSCDNHRCQLQCHTVIQAPDEERSGLDCEQCEKPCIKPIQSGCTHECLRRCHPGECGDCRQMVKRQCHCSSMSVYVKCCELTSSDDSSTKLLLSCKGNCPKMLKCGHQCSLHCHFGPCIDAKDCSRKIVVRCPCKRLKKDYPCSEAQGISLECNEECRKIVMKTEKERKEQERIQQEEEMKLHKEEVEKYERKKQGRKRRPRKQQEDVEEPSWFSVHRNVIIATVVVVAILAVVIHIALAE</sequence>
<dbReference type="GO" id="GO:0005634">
    <property type="term" value="C:nucleus"/>
    <property type="evidence" value="ECO:0007669"/>
    <property type="project" value="InterPro"/>
</dbReference>
<protein>
    <submittedName>
        <fullName evidence="6">NF-X1-type zinc finger NFXL1</fullName>
    </submittedName>
</protein>
<comment type="similarity">
    <text evidence="1">Belongs to the NFX1 family.</text>
</comment>